<keyword evidence="2" id="KW-1185">Reference proteome</keyword>
<proteinExistence type="predicted"/>
<sequence>MQISQDLLPFAIFLMALLSGCSTQQYLTVEEASYQPAVFNESSRITTIEVIVSDVDTNVVFTDLVFQNLRVPVSTEELPGNRVKVSGYIQIGGKLADDHYQKMTEEPNKLYYKVEKSQKSILLKNVERQKTQLP</sequence>
<organism evidence="1 2">
    <name type="scientific">Membranihabitans marinus</name>
    <dbReference type="NCBI Taxonomy" id="1227546"/>
    <lineage>
        <taxon>Bacteria</taxon>
        <taxon>Pseudomonadati</taxon>
        <taxon>Bacteroidota</taxon>
        <taxon>Saprospiria</taxon>
        <taxon>Saprospirales</taxon>
        <taxon>Saprospiraceae</taxon>
        <taxon>Membranihabitans</taxon>
    </lineage>
</organism>
<dbReference type="RefSeq" id="WP_222579941.1">
    <property type="nucleotide sequence ID" value="NZ_JAHVHU010000008.1"/>
</dbReference>
<dbReference type="EMBL" id="JAHVHU010000008">
    <property type="protein sequence ID" value="MBY5958406.1"/>
    <property type="molecule type" value="Genomic_DNA"/>
</dbReference>
<accession>A0A953LBB6</accession>
<name>A0A953LBB6_9BACT</name>
<evidence type="ECO:0000313" key="1">
    <source>
        <dbReference type="EMBL" id="MBY5958406.1"/>
    </source>
</evidence>
<reference evidence="1" key="1">
    <citation type="submission" date="2021-06" db="EMBL/GenBank/DDBJ databases">
        <title>44 bacteria genomes isolated from Dapeng, Shenzhen.</title>
        <authorList>
            <person name="Zheng W."/>
            <person name="Yu S."/>
            <person name="Huang Y."/>
        </authorList>
    </citation>
    <scope>NUCLEOTIDE SEQUENCE</scope>
    <source>
        <strain evidence="1">DP5N28-2</strain>
    </source>
</reference>
<comment type="caution">
    <text evidence="1">The sequence shown here is derived from an EMBL/GenBank/DDBJ whole genome shotgun (WGS) entry which is preliminary data.</text>
</comment>
<protein>
    <submittedName>
        <fullName evidence="1">Uncharacterized protein</fullName>
    </submittedName>
</protein>
<dbReference type="AlphaFoldDB" id="A0A953LBB6"/>
<dbReference type="Proteomes" id="UP000753961">
    <property type="component" value="Unassembled WGS sequence"/>
</dbReference>
<evidence type="ECO:0000313" key="2">
    <source>
        <dbReference type="Proteomes" id="UP000753961"/>
    </source>
</evidence>
<gene>
    <name evidence="1" type="ORF">KUV50_09705</name>
</gene>